<dbReference type="Pfam" id="PF13517">
    <property type="entry name" value="FG-GAP_3"/>
    <property type="match status" value="1"/>
</dbReference>
<feature type="chain" id="PRO_5002461250" evidence="3">
    <location>
        <begin position="33"/>
        <end position="853"/>
    </location>
</feature>
<feature type="domain" description="Lcl C-terminal" evidence="4">
    <location>
        <begin position="242"/>
        <end position="366"/>
    </location>
</feature>
<feature type="signal peptide" evidence="3">
    <location>
        <begin position="1"/>
        <end position="32"/>
    </location>
</feature>
<evidence type="ECO:0000256" key="1">
    <source>
        <dbReference type="ARBA" id="ARBA00022729"/>
    </source>
</evidence>
<dbReference type="Pfam" id="PF18998">
    <property type="entry name" value="Flg_new_2"/>
    <property type="match status" value="2"/>
</dbReference>
<proteinExistence type="predicted"/>
<dbReference type="InterPro" id="IPR011460">
    <property type="entry name" value="Lcl_C"/>
</dbReference>
<dbReference type="Gene3D" id="2.40.128.340">
    <property type="match status" value="1"/>
</dbReference>
<name>A0A0F3GYZ3_9BACT</name>
<dbReference type="AlphaFoldDB" id="A0A0F3GYZ3"/>
<gene>
    <name evidence="6" type="ORF">MBAV_000709</name>
</gene>
<evidence type="ECO:0000259" key="4">
    <source>
        <dbReference type="Pfam" id="PF07603"/>
    </source>
</evidence>
<evidence type="ECO:0000313" key="6">
    <source>
        <dbReference type="EMBL" id="KJU87105.1"/>
    </source>
</evidence>
<evidence type="ECO:0000256" key="2">
    <source>
        <dbReference type="SAM" id="MobiDB-lite"/>
    </source>
</evidence>
<evidence type="ECO:0000256" key="3">
    <source>
        <dbReference type="SAM" id="SignalP"/>
    </source>
</evidence>
<dbReference type="PANTHER" id="PTHR46580:SF2">
    <property type="entry name" value="MAM DOMAIN-CONTAINING PROTEIN"/>
    <property type="match status" value="1"/>
</dbReference>
<organism evidence="6 7">
    <name type="scientific">Candidatus Magnetobacterium bavaricum</name>
    <dbReference type="NCBI Taxonomy" id="29290"/>
    <lineage>
        <taxon>Bacteria</taxon>
        <taxon>Pseudomonadati</taxon>
        <taxon>Nitrospirota</taxon>
        <taxon>Thermodesulfovibrionia</taxon>
        <taxon>Thermodesulfovibrionales</taxon>
        <taxon>Candidatus Magnetobacteriaceae</taxon>
        <taxon>Candidatus Magnetobacterium</taxon>
    </lineage>
</organism>
<feature type="domain" description="Bacterial repeat" evidence="5">
    <location>
        <begin position="483"/>
        <end position="536"/>
    </location>
</feature>
<dbReference type="Pfam" id="PF07603">
    <property type="entry name" value="Lcl_C"/>
    <property type="match status" value="2"/>
</dbReference>
<dbReference type="EMBL" id="LACI01000322">
    <property type="protein sequence ID" value="KJU87105.1"/>
    <property type="molecule type" value="Genomic_DNA"/>
</dbReference>
<feature type="domain" description="Lcl C-terminal" evidence="4">
    <location>
        <begin position="71"/>
        <end position="196"/>
    </location>
</feature>
<dbReference type="PANTHER" id="PTHR46580">
    <property type="entry name" value="SENSOR KINASE-RELATED"/>
    <property type="match status" value="1"/>
</dbReference>
<dbReference type="InterPro" id="IPR013517">
    <property type="entry name" value="FG-GAP"/>
</dbReference>
<dbReference type="PATRIC" id="fig|29290.4.peg.935"/>
<dbReference type="InterPro" id="IPR044060">
    <property type="entry name" value="Bacterial_rp_domain"/>
</dbReference>
<dbReference type="SUPFAM" id="SSF69318">
    <property type="entry name" value="Integrin alpha N-terminal domain"/>
    <property type="match status" value="1"/>
</dbReference>
<keyword evidence="1 3" id="KW-0732">Signal</keyword>
<dbReference type="InterPro" id="IPR028994">
    <property type="entry name" value="Integrin_alpha_N"/>
</dbReference>
<feature type="region of interest" description="Disordered" evidence="2">
    <location>
        <begin position="776"/>
        <end position="799"/>
    </location>
</feature>
<keyword evidence="7" id="KW-1185">Reference proteome</keyword>
<comment type="caution">
    <text evidence="6">The sequence shown here is derived from an EMBL/GenBank/DDBJ whole genome shotgun (WGS) entry which is preliminary data.</text>
</comment>
<evidence type="ECO:0000313" key="7">
    <source>
        <dbReference type="Proteomes" id="UP000033423"/>
    </source>
</evidence>
<reference evidence="6 7" key="1">
    <citation type="submission" date="2015-02" db="EMBL/GenBank/DDBJ databases">
        <title>Single-cell genomics of uncultivated deep-branching MTB reveals a conserved set of magnetosome genes.</title>
        <authorList>
            <person name="Kolinko S."/>
            <person name="Richter M."/>
            <person name="Glockner F.O."/>
            <person name="Brachmann A."/>
            <person name="Schuler D."/>
        </authorList>
    </citation>
    <scope>NUCLEOTIDE SEQUENCE [LARGE SCALE GENOMIC DNA]</scope>
    <source>
        <strain evidence="6">TM-1</strain>
    </source>
</reference>
<sequence>MNTNNTTHRFPYLLLVILTAAILPYLAGAAHAGTVSLPQTGQTTTYAAGDDGALQVGVAWPNPRFTDNRDQTMTDILTGLVWAKDAGTPTVDTCTGGSMQWQAALDYVACLNTVNYLGHNDWRLPNINELESVTNMGEAYTATRLNSQGFINVQSILYWSSTTSAYDTSSAWVVYLDAGYVYANGKSNNAYVWPVRSGQSGTFGNSAIWFTGQSTSYAAGDDGAFQKGVAWPNPRFTDNRDQTVTDNLTGLIWAKDAGTPTAGNCTGGKITWQAALDYVVCLNASSYLGYSNWRLPNIKELQSITNMGEAYVALWLNSQGFTSVQSSRYWSSTTYARSTSYAWVVPMYDGSVDANAKSSDRHIWPVLSGQTGNSVNLTISISGTGSGTVTASAGTITWSGNTGTATYAPDTTITLTATPDMTSTLGKWSGCDTVSSGQCTVKMTGNKTLAVTFDTISGYPLTVTKTGFGDGTIAMSEGTLTWNGNIGTALYKPGTEVVITANPDKSSKFAGWTGCSLPLCIVEMTAKKGVTARFNKCGNARKDFDGDGKSDILWQDVNTGAVAIWQMNGTTKKSNDLAVSSVPKSWQIRAAEDFNGDGKGDILWQNTDTGDMYVWLMDAYTIQDKGFAGNVPSNWQIKATGDFNNDCSSDILWQDSVTGDVAIWLMDGTSINDQAIVQKGMPGQWQFAGIGDLNSDGNADIIWQDTTNGDIYGWLMDGIDIAQKGFISKGIPFDWQIRSVADYDGNGKDDIYLKHVDPNKDVIFLMNGLKPTPKFVTHKSDGSQSGPMTGRASGADSWDMKTTGDYNGDGMNDMVWQDGSTGDVYMWTNDGTGGVDYTGGYVEQGVPLNWSIY</sequence>
<evidence type="ECO:0000259" key="5">
    <source>
        <dbReference type="Pfam" id="PF18998"/>
    </source>
</evidence>
<accession>A0A0F3GYZ3</accession>
<protein>
    <submittedName>
        <fullName evidence="6">Secreted protein containing DUF1566</fullName>
    </submittedName>
</protein>
<dbReference type="Proteomes" id="UP000033423">
    <property type="component" value="Unassembled WGS sequence"/>
</dbReference>
<feature type="domain" description="Bacterial repeat" evidence="5">
    <location>
        <begin position="388"/>
        <end position="456"/>
    </location>
</feature>